<reference evidence="2" key="2">
    <citation type="submission" date="2020-09" db="EMBL/GenBank/DDBJ databases">
        <authorList>
            <person name="Sun Q."/>
            <person name="Ohkuma M."/>
        </authorList>
    </citation>
    <scope>NUCLEOTIDE SEQUENCE</scope>
    <source>
        <strain evidence="2">JCM 4784</strain>
    </source>
</reference>
<protein>
    <submittedName>
        <fullName evidence="2">Uncharacterized protein</fullName>
    </submittedName>
</protein>
<evidence type="ECO:0000313" key="2">
    <source>
        <dbReference type="EMBL" id="GHE53745.1"/>
    </source>
</evidence>
<gene>
    <name evidence="2" type="ORF">GCM10018785_24110</name>
</gene>
<feature type="compositionally biased region" description="Basic and acidic residues" evidence="1">
    <location>
        <begin position="65"/>
        <end position="74"/>
    </location>
</feature>
<name>A0A918ZIT4_9ACTN</name>
<sequence>MSSTPPKAESDTFTISHMRFFRHGPCVVSEFAEAFVTDQGRREADGVRRERAVGPEAGWPPGRRFSVERVGDRR</sequence>
<comment type="caution">
    <text evidence="2">The sequence shown here is derived from an EMBL/GenBank/DDBJ whole genome shotgun (WGS) entry which is preliminary data.</text>
</comment>
<keyword evidence="3" id="KW-1185">Reference proteome</keyword>
<organism evidence="2 3">
    <name type="scientific">Streptomyces longispororuber</name>
    <dbReference type="NCBI Taxonomy" id="68230"/>
    <lineage>
        <taxon>Bacteria</taxon>
        <taxon>Bacillati</taxon>
        <taxon>Actinomycetota</taxon>
        <taxon>Actinomycetes</taxon>
        <taxon>Kitasatosporales</taxon>
        <taxon>Streptomycetaceae</taxon>
        <taxon>Streptomyces</taxon>
    </lineage>
</organism>
<feature type="region of interest" description="Disordered" evidence="1">
    <location>
        <begin position="46"/>
        <end position="74"/>
    </location>
</feature>
<evidence type="ECO:0000313" key="3">
    <source>
        <dbReference type="Proteomes" id="UP000608024"/>
    </source>
</evidence>
<dbReference type="AlphaFoldDB" id="A0A918ZIT4"/>
<proteinExistence type="predicted"/>
<dbReference type="Proteomes" id="UP000608024">
    <property type="component" value="Unassembled WGS sequence"/>
</dbReference>
<evidence type="ECO:0000256" key="1">
    <source>
        <dbReference type="SAM" id="MobiDB-lite"/>
    </source>
</evidence>
<accession>A0A918ZIT4</accession>
<dbReference type="EMBL" id="BNBT01000026">
    <property type="protein sequence ID" value="GHE53745.1"/>
    <property type="molecule type" value="Genomic_DNA"/>
</dbReference>
<reference evidence="2" key="1">
    <citation type="journal article" date="2014" name="Int. J. Syst. Evol. Microbiol.">
        <title>Complete genome sequence of Corynebacterium casei LMG S-19264T (=DSM 44701T), isolated from a smear-ripened cheese.</title>
        <authorList>
            <consortium name="US DOE Joint Genome Institute (JGI-PGF)"/>
            <person name="Walter F."/>
            <person name="Albersmeier A."/>
            <person name="Kalinowski J."/>
            <person name="Ruckert C."/>
        </authorList>
    </citation>
    <scope>NUCLEOTIDE SEQUENCE</scope>
    <source>
        <strain evidence="2">JCM 4784</strain>
    </source>
</reference>